<keyword evidence="2" id="KW-1185">Reference proteome</keyword>
<name>A0ABR3BJG1_9TREE</name>
<reference evidence="1" key="2">
    <citation type="submission" date="2024-01" db="EMBL/GenBank/DDBJ databases">
        <title>Comparative genomics of Cryptococcus and Kwoniella reveals pathogenesis evolution and contrasting modes of karyotype evolution via chromosome fusion or intercentromeric recombination.</title>
        <authorList>
            <person name="Coelho M.A."/>
            <person name="David-Palma M."/>
            <person name="Shea T."/>
            <person name="Bowers K."/>
            <person name="Mcginley-Smith S."/>
            <person name="Mohammad A.W."/>
            <person name="Gnirke A."/>
            <person name="Yurkov A.M."/>
            <person name="Nowrousian M."/>
            <person name="Sun S."/>
            <person name="Cuomo C.A."/>
            <person name="Heitman J."/>
        </authorList>
    </citation>
    <scope>NUCLEOTIDE SEQUENCE</scope>
    <source>
        <strain evidence="1">IND107</strain>
    </source>
</reference>
<dbReference type="Proteomes" id="UP000054399">
    <property type="component" value="Unassembled WGS sequence"/>
</dbReference>
<evidence type="ECO:0000313" key="1">
    <source>
        <dbReference type="EMBL" id="KAL0241852.1"/>
    </source>
</evidence>
<gene>
    <name evidence="1" type="ORF">I308_106024</name>
</gene>
<sequence>MTVDRRSIAVGTPADSKYPSLESIYSSISSIPRRFSACALYCSISLPSVLEGSTELLPIWFLKFAFSKLLILSWLKAGWWSVGSFPVEQMPAENEFACDD</sequence>
<dbReference type="RefSeq" id="XP_066611234.1">
    <property type="nucleotide sequence ID" value="XM_066760473.1"/>
</dbReference>
<reference evidence="1" key="1">
    <citation type="submission" date="2015-01" db="EMBL/GenBank/DDBJ databases">
        <authorList>
            <consortium name="The Broad Institute Genomics Platform"/>
            <person name="Cuomo C."/>
            <person name="Litvintseva A."/>
            <person name="Chen Y."/>
            <person name="Heitman J."/>
            <person name="Sun S."/>
            <person name="Springer D."/>
            <person name="Dromer F."/>
            <person name="Young S."/>
            <person name="Zeng Q."/>
            <person name="Gargeya S."/>
            <person name="Abouelleil A."/>
            <person name="Alvarado L."/>
            <person name="Chapman S.B."/>
            <person name="Gainer-Dewar J."/>
            <person name="Goldberg J."/>
            <person name="Griggs A."/>
            <person name="Gujja S."/>
            <person name="Hansen M."/>
            <person name="Howarth C."/>
            <person name="Imamovic A."/>
            <person name="Larimer J."/>
            <person name="Murphy C."/>
            <person name="Naylor J."/>
            <person name="Pearson M."/>
            <person name="Priest M."/>
            <person name="Roberts A."/>
            <person name="Saif S."/>
            <person name="Shea T."/>
            <person name="Sykes S."/>
            <person name="Wortman J."/>
            <person name="Nusbaum C."/>
            <person name="Birren B."/>
        </authorList>
    </citation>
    <scope>NUCLEOTIDE SEQUENCE</scope>
    <source>
        <strain evidence="1">IND107</strain>
    </source>
</reference>
<accession>A0ABR3BJG1</accession>
<protein>
    <submittedName>
        <fullName evidence="1">Uncharacterized protein</fullName>
    </submittedName>
</protein>
<comment type="caution">
    <text evidence="1">The sequence shown here is derived from an EMBL/GenBank/DDBJ whole genome shotgun (WGS) entry which is preliminary data.</text>
</comment>
<dbReference type="GeneID" id="91992879"/>
<dbReference type="EMBL" id="ATAM02000012">
    <property type="protein sequence ID" value="KAL0241852.1"/>
    <property type="molecule type" value="Genomic_DNA"/>
</dbReference>
<organism evidence="1 2">
    <name type="scientific">Cryptococcus tetragattii IND107</name>
    <dbReference type="NCBI Taxonomy" id="1296105"/>
    <lineage>
        <taxon>Eukaryota</taxon>
        <taxon>Fungi</taxon>
        <taxon>Dikarya</taxon>
        <taxon>Basidiomycota</taxon>
        <taxon>Agaricomycotina</taxon>
        <taxon>Tremellomycetes</taxon>
        <taxon>Tremellales</taxon>
        <taxon>Cryptococcaceae</taxon>
        <taxon>Cryptococcus</taxon>
        <taxon>Cryptococcus gattii species complex</taxon>
    </lineage>
</organism>
<evidence type="ECO:0000313" key="2">
    <source>
        <dbReference type="Proteomes" id="UP000054399"/>
    </source>
</evidence>
<proteinExistence type="predicted"/>